<feature type="compositionally biased region" description="Polar residues" evidence="1">
    <location>
        <begin position="266"/>
        <end position="277"/>
    </location>
</feature>
<gene>
    <name evidence="2" type="ORF">GOMPHAMPRED_002404</name>
</gene>
<dbReference type="OrthoDB" id="193467at2759"/>
<organism evidence="2 3">
    <name type="scientific">Gomphillus americanus</name>
    <dbReference type="NCBI Taxonomy" id="1940652"/>
    <lineage>
        <taxon>Eukaryota</taxon>
        <taxon>Fungi</taxon>
        <taxon>Dikarya</taxon>
        <taxon>Ascomycota</taxon>
        <taxon>Pezizomycotina</taxon>
        <taxon>Lecanoromycetes</taxon>
        <taxon>OSLEUM clade</taxon>
        <taxon>Ostropomycetidae</taxon>
        <taxon>Ostropales</taxon>
        <taxon>Graphidaceae</taxon>
        <taxon>Gomphilloideae</taxon>
        <taxon>Gomphillus</taxon>
    </lineage>
</organism>
<dbReference type="AlphaFoldDB" id="A0A8H3FIX6"/>
<protein>
    <submittedName>
        <fullName evidence="2">Uncharacterized protein</fullName>
    </submittedName>
</protein>
<feature type="compositionally biased region" description="Acidic residues" evidence="1">
    <location>
        <begin position="253"/>
        <end position="262"/>
    </location>
</feature>
<dbReference type="EMBL" id="CAJPDQ010000017">
    <property type="protein sequence ID" value="CAF9921801.1"/>
    <property type="molecule type" value="Genomic_DNA"/>
</dbReference>
<evidence type="ECO:0000256" key="1">
    <source>
        <dbReference type="SAM" id="MobiDB-lite"/>
    </source>
</evidence>
<feature type="region of interest" description="Disordered" evidence="1">
    <location>
        <begin position="1"/>
        <end position="106"/>
    </location>
</feature>
<name>A0A8H3FIX6_9LECA</name>
<sequence length="547" mass="62292">MPKKHTPGFKTTKPQAASHSFLASRSEAGTESHTRHKTVNERLQELRISQGPRTTPSNTGVHAPISGLGDAQPQRRNLGRIAGPPPPRSWTSSRTTARNRQLQGLESSRYAYEDTRDEQVSDSHPHFLPPPLMPNQPLPQARSLRATALRLLSQNLSWHVAYQQEWLDFVLTTRIKCELLTMLALGSLQRLNKRNMRYLLGPQQDSYGRWSSGGEGITHLSFGAQLKQQRDYMNLAQYLKQESSGEENAVPDSWDETNTLEDTDGHQWSDSLNSASDSDPDTAGPVVLKSLPPNLPFLPSLTHLSLARPSFPYWSSLVEIGFLGALCHLTHLDLSYWPSPTLTASIHNGKLPLSYVGSALNSTHEDEAREVIRIFNQLGKACRKLIWLGLEGCETWLPSLMAIHQNTIHGSRSRYDIAGLPTKITFIQADWTGVWRGLETLKVAQSWIPQAFIDSEKLSDYTRGKQNTRPNSTFPQWWVEEQRLRTEELRITQCRLEAKQPALKFEKTPIQSWIELEIRSLSYREAAKRWKESPLMQQDIYWDMYRW</sequence>
<feature type="compositionally biased region" description="Low complexity" evidence="1">
    <location>
        <begin position="89"/>
        <end position="98"/>
    </location>
</feature>
<feature type="compositionally biased region" description="Basic and acidic residues" evidence="1">
    <location>
        <begin position="28"/>
        <end position="45"/>
    </location>
</feature>
<dbReference type="Proteomes" id="UP000664169">
    <property type="component" value="Unassembled WGS sequence"/>
</dbReference>
<evidence type="ECO:0000313" key="2">
    <source>
        <dbReference type="EMBL" id="CAF9921801.1"/>
    </source>
</evidence>
<evidence type="ECO:0000313" key="3">
    <source>
        <dbReference type="Proteomes" id="UP000664169"/>
    </source>
</evidence>
<reference evidence="2" key="1">
    <citation type="submission" date="2021-03" db="EMBL/GenBank/DDBJ databases">
        <authorList>
            <person name="Tagirdzhanova G."/>
        </authorList>
    </citation>
    <scope>NUCLEOTIDE SEQUENCE</scope>
</reference>
<feature type="region of interest" description="Disordered" evidence="1">
    <location>
        <begin position="243"/>
        <end position="286"/>
    </location>
</feature>
<feature type="compositionally biased region" description="Polar residues" evidence="1">
    <location>
        <begin position="51"/>
        <end position="60"/>
    </location>
</feature>
<accession>A0A8H3FIX6</accession>
<keyword evidence="3" id="KW-1185">Reference proteome</keyword>
<comment type="caution">
    <text evidence="2">The sequence shown here is derived from an EMBL/GenBank/DDBJ whole genome shotgun (WGS) entry which is preliminary data.</text>
</comment>
<proteinExistence type="predicted"/>
<feature type="compositionally biased region" description="Polar residues" evidence="1">
    <location>
        <begin position="12"/>
        <end position="27"/>
    </location>
</feature>